<keyword evidence="5" id="KW-0998">Cell outer membrane</keyword>
<evidence type="ECO:0000259" key="6">
    <source>
        <dbReference type="Pfam" id="PF07980"/>
    </source>
</evidence>
<comment type="subcellular location">
    <subcellularLocation>
        <location evidence="1">Cell outer membrane</location>
    </subcellularLocation>
</comment>
<reference evidence="8" key="1">
    <citation type="submission" date="2020-09" db="EMBL/GenBank/DDBJ databases">
        <authorList>
            <person name="Kim M.K."/>
        </authorList>
    </citation>
    <scope>NUCLEOTIDE SEQUENCE</scope>
    <source>
        <strain evidence="8">BT704</strain>
    </source>
</reference>
<dbReference type="Pfam" id="PF14322">
    <property type="entry name" value="SusD-like_3"/>
    <property type="match status" value="1"/>
</dbReference>
<dbReference type="CDD" id="cd08977">
    <property type="entry name" value="SusD"/>
    <property type="match status" value="1"/>
</dbReference>
<evidence type="ECO:0000256" key="4">
    <source>
        <dbReference type="ARBA" id="ARBA00023136"/>
    </source>
</evidence>
<dbReference type="AlphaFoldDB" id="A0A927B7N9"/>
<evidence type="ECO:0000256" key="3">
    <source>
        <dbReference type="ARBA" id="ARBA00022729"/>
    </source>
</evidence>
<sequence>MKKLTLFLLLTGVLGCKEQFLDVSPTDRYTEQNYWQTESQAIAAVSGVYAALTNGNLYGGETPLLFDDLTPNSYNYVNTNGFNIIALGNHDAANSAIITSRWTANYRVIGRANDVLTNISRVTMADALRKRLIGEAKFLRALGYLDLITLYGGVPLIVDKPALEQSTLPRNSVDEVRTQILNDLDAAAPDLPLTYTGTDKGRITRGAALALKARTLLYAGKWTEAATAAKAVMDLKTYSLVPVYRNVFTLENEGNSEVIFDIQFKFPEITNSFDVSLQRYDNAAPTQDLIDSFYMTDGKSITTSSLYNPQKPYENRDPRFYQAYAYPGSTYLGAVVKDNQFAQTGYAQKKYTIYQDNVVPATIKTDGQSEINYILLRYADILLMYAEAQNEAAGPDATVYDALNQIRKRTGMPNVTVGLTKDQMRDEIRHERRIELAGEGLYYADIRRWKTAEIVMNATVRNFKGVVVATRRFNAQRDYLWPIPSTAIQFNPALEQNPNFNK</sequence>
<dbReference type="PROSITE" id="PS51257">
    <property type="entry name" value="PROKAR_LIPOPROTEIN"/>
    <property type="match status" value="1"/>
</dbReference>
<gene>
    <name evidence="8" type="ORF">IC230_28270</name>
</gene>
<comment type="caution">
    <text evidence="8">The sequence shown here is derived from an EMBL/GenBank/DDBJ whole genome shotgun (WGS) entry which is preliminary data.</text>
</comment>
<keyword evidence="3" id="KW-0732">Signal</keyword>
<dbReference type="SUPFAM" id="SSF48452">
    <property type="entry name" value="TPR-like"/>
    <property type="match status" value="1"/>
</dbReference>
<protein>
    <submittedName>
        <fullName evidence="8">RagB/SusD family nutrient uptake outer membrane protein</fullName>
    </submittedName>
</protein>
<proteinExistence type="inferred from homology"/>
<dbReference type="InterPro" id="IPR033985">
    <property type="entry name" value="SusD-like_N"/>
</dbReference>
<keyword evidence="9" id="KW-1185">Reference proteome</keyword>
<evidence type="ECO:0000256" key="2">
    <source>
        <dbReference type="ARBA" id="ARBA00006275"/>
    </source>
</evidence>
<accession>A0A927B7N9</accession>
<evidence type="ECO:0000256" key="1">
    <source>
        <dbReference type="ARBA" id="ARBA00004442"/>
    </source>
</evidence>
<comment type="similarity">
    <text evidence="2">Belongs to the SusD family.</text>
</comment>
<evidence type="ECO:0000313" key="8">
    <source>
        <dbReference type="EMBL" id="MBD2756808.1"/>
    </source>
</evidence>
<evidence type="ECO:0000256" key="5">
    <source>
        <dbReference type="ARBA" id="ARBA00023237"/>
    </source>
</evidence>
<dbReference type="Proteomes" id="UP000653797">
    <property type="component" value="Unassembled WGS sequence"/>
</dbReference>
<organism evidence="8 9">
    <name type="scientific">Spirosoma validum</name>
    <dbReference type="NCBI Taxonomy" id="2771355"/>
    <lineage>
        <taxon>Bacteria</taxon>
        <taxon>Pseudomonadati</taxon>
        <taxon>Bacteroidota</taxon>
        <taxon>Cytophagia</taxon>
        <taxon>Cytophagales</taxon>
        <taxon>Cytophagaceae</taxon>
        <taxon>Spirosoma</taxon>
    </lineage>
</organism>
<dbReference type="EMBL" id="JACXAA010000014">
    <property type="protein sequence ID" value="MBD2756808.1"/>
    <property type="molecule type" value="Genomic_DNA"/>
</dbReference>
<feature type="domain" description="SusD-like N-terminal" evidence="7">
    <location>
        <begin position="20"/>
        <end position="216"/>
    </location>
</feature>
<evidence type="ECO:0000259" key="7">
    <source>
        <dbReference type="Pfam" id="PF14322"/>
    </source>
</evidence>
<dbReference type="InterPro" id="IPR012944">
    <property type="entry name" value="SusD_RagB_dom"/>
</dbReference>
<feature type="domain" description="RagB/SusD" evidence="6">
    <location>
        <begin position="275"/>
        <end position="499"/>
    </location>
</feature>
<dbReference type="Gene3D" id="1.25.40.390">
    <property type="match status" value="1"/>
</dbReference>
<keyword evidence="4" id="KW-0472">Membrane</keyword>
<dbReference type="InterPro" id="IPR011990">
    <property type="entry name" value="TPR-like_helical_dom_sf"/>
</dbReference>
<dbReference type="RefSeq" id="WP_191042427.1">
    <property type="nucleotide sequence ID" value="NZ_JACXAA010000014.1"/>
</dbReference>
<dbReference type="Pfam" id="PF07980">
    <property type="entry name" value="SusD_RagB"/>
    <property type="match status" value="1"/>
</dbReference>
<name>A0A927B7N9_9BACT</name>
<evidence type="ECO:0000313" key="9">
    <source>
        <dbReference type="Proteomes" id="UP000653797"/>
    </source>
</evidence>
<dbReference type="GO" id="GO:0009279">
    <property type="term" value="C:cell outer membrane"/>
    <property type="evidence" value="ECO:0007669"/>
    <property type="project" value="UniProtKB-SubCell"/>
</dbReference>